<feature type="region of interest" description="Disordered" evidence="2">
    <location>
        <begin position="1128"/>
        <end position="1148"/>
    </location>
</feature>
<feature type="region of interest" description="Disordered" evidence="2">
    <location>
        <begin position="266"/>
        <end position="317"/>
    </location>
</feature>
<name>A0A6L2NG69_TANCI</name>
<dbReference type="GO" id="GO:0008270">
    <property type="term" value="F:zinc ion binding"/>
    <property type="evidence" value="ECO:0007669"/>
    <property type="project" value="InterPro"/>
</dbReference>
<proteinExistence type="predicted"/>
<dbReference type="EMBL" id="BKCJ010008908">
    <property type="protein sequence ID" value="GEU84507.1"/>
    <property type="molecule type" value="Genomic_DNA"/>
</dbReference>
<evidence type="ECO:0000313" key="3">
    <source>
        <dbReference type="EMBL" id="GEU84507.1"/>
    </source>
</evidence>
<feature type="compositionally biased region" description="Basic residues" evidence="2">
    <location>
        <begin position="277"/>
        <end position="289"/>
    </location>
</feature>
<protein>
    <submittedName>
        <fullName evidence="3">Uncharacterized mitochondrial protein AtMg00810-like</fullName>
    </submittedName>
</protein>
<evidence type="ECO:0000256" key="2">
    <source>
        <dbReference type="SAM" id="MobiDB-lite"/>
    </source>
</evidence>
<reference evidence="3" key="1">
    <citation type="journal article" date="2019" name="Sci. Rep.">
        <title>Draft genome of Tanacetum cinerariifolium, the natural source of mosquito coil.</title>
        <authorList>
            <person name="Yamashiro T."/>
            <person name="Shiraishi A."/>
            <person name="Satake H."/>
            <person name="Nakayama K."/>
        </authorList>
    </citation>
    <scope>NUCLEOTIDE SEQUENCE</scope>
</reference>
<feature type="compositionally biased region" description="Basic and acidic residues" evidence="2">
    <location>
        <begin position="597"/>
        <end position="615"/>
    </location>
</feature>
<dbReference type="GO" id="GO:0003676">
    <property type="term" value="F:nucleic acid binding"/>
    <property type="evidence" value="ECO:0007669"/>
    <property type="project" value="InterPro"/>
</dbReference>
<feature type="region of interest" description="Disordered" evidence="2">
    <location>
        <begin position="381"/>
        <end position="410"/>
    </location>
</feature>
<comment type="caution">
    <text evidence="3">The sequence shown here is derived from an EMBL/GenBank/DDBJ whole genome shotgun (WGS) entry which is preliminary data.</text>
</comment>
<keyword evidence="1" id="KW-0175">Coiled coil</keyword>
<accession>A0A6L2NG69</accession>
<gene>
    <name evidence="3" type="ORF">Tci_056485</name>
</gene>
<feature type="region of interest" description="Disordered" evidence="2">
    <location>
        <begin position="1387"/>
        <end position="1411"/>
    </location>
</feature>
<feature type="compositionally biased region" description="Basic and acidic residues" evidence="2">
    <location>
        <begin position="297"/>
        <end position="313"/>
    </location>
</feature>
<evidence type="ECO:0000256" key="1">
    <source>
        <dbReference type="SAM" id="Coils"/>
    </source>
</evidence>
<feature type="compositionally biased region" description="Basic and acidic residues" evidence="2">
    <location>
        <begin position="396"/>
        <end position="410"/>
    </location>
</feature>
<feature type="coiled-coil region" evidence="1">
    <location>
        <begin position="502"/>
        <end position="547"/>
    </location>
</feature>
<dbReference type="PANTHER" id="PTHR11439">
    <property type="entry name" value="GAG-POL-RELATED RETROTRANSPOSON"/>
    <property type="match status" value="1"/>
</dbReference>
<feature type="compositionally biased region" description="Basic and acidic residues" evidence="2">
    <location>
        <begin position="1401"/>
        <end position="1411"/>
    </location>
</feature>
<feature type="compositionally biased region" description="Polar residues" evidence="2">
    <location>
        <begin position="1389"/>
        <end position="1400"/>
    </location>
</feature>
<dbReference type="InterPro" id="IPR036875">
    <property type="entry name" value="Znf_CCHC_sf"/>
</dbReference>
<feature type="region of interest" description="Disordered" evidence="2">
    <location>
        <begin position="593"/>
        <end position="615"/>
    </location>
</feature>
<feature type="compositionally biased region" description="Basic and acidic residues" evidence="2">
    <location>
        <begin position="1133"/>
        <end position="1148"/>
    </location>
</feature>
<dbReference type="SUPFAM" id="SSF57756">
    <property type="entry name" value="Retrovirus zinc finger-like domains"/>
    <property type="match status" value="1"/>
</dbReference>
<sequence length="1589" mass="181981">PDIMFVVCACARYQVIPKVSHLHAMKRIFIYLKGQPKLGLWYTKDSPFDLVAYTDSDYAGASLDRKSTTGGCQFLGCRLISWQCKKQTVVANSTTEAERRRNHKTDAETDNLNSKKHVNPIDEIVEDKRIKLDDVSKVVDDYEEDEVVMEVVEEIVVEVEEEKFISWNLAEIERDYMPVTGTDGRGFTPRRKVLRSDGPIQCIQVCGYNVLRIHVRIMMVINGNLVWNQGSYDASKALVKALDGMVDGKKIIISESSVRRDIRLAYEDGSSSSQPQKTKKHKKPKRKNTHVPQPSGSREHVRDEAVHKERGDRIGNTLQSDEDIMKLNKFMELCTNLQSRVLALKKTKTTQALKIHSLKRRVKKLEKKQMSRTHKLKRLNKVGLTSRVDSSEDEPSLGKDASKQERKIDDIDADKDSTLVNAQDDTKMFDVTDLHGEEVFVYNDDADKEVNDVGELNVASIATTISAAATITTEEVTLAKALAELKASKPKSKKKEQIRLDKEAALKLHVELQVELEEEQRLIDADYKLAERLQAEEQQELTDEEKATLFMQLLEKKRKFFAVKREEEKRNKPPTQAQQRKIMCTYLKNMKGSSSKRVREEIEQERSKKQKVDDDKETAELKKLMEIILNEEEVAIDVIPLVVKSPKIVDWKIHKEGKKSYYQIIRADGNSKMYMVFNRMLKEFDKEDLEDLYSLVKAKYGSTRPVEDLDLLLEMMDYALWEVIDNGATLLRIQVVDGVTTMLPITTTEEKAQRRLEVKDLEQIHPDDIEEMDLRWKMAMLTMRARRFLKKTRRKLAVNGNKTLGFDMSKVECYNCHKRGHFAREYRAPRNQDFKHKKEYACGNTYSHSFGNFMPPKPDLSFTGLDEFVKPEVENSHDKSSEEKTKVVRKNADAPSVEEWVSNEEEENVAQPKIVKKTVKPSIPKIEFVKHRQQEKTARKNTMKKLMEDILLLEETPNEGKSQEKVPLKLLINETQVLLRVPRKNNMYSVDLKNIVPKGEAVNTACYVQNRVLVVKPHNKTPYELFHGRILSLSFMRPFRCPVTILNTKDPLGKFDGKADEGSGPDWLFNIDALTRTMNYEPIVTSTQSNGFAGTKASNNAGQARKEITPIKDFILLLLWTTDPPFSKYPKSSQDDGFKPSSDDGKKVDEDLRQENIDTFNFSNEDKDDDAVADINNLDTAIQVSPTPTIRIHKDPPLDQVIGDLHLATQTRNMLKNLKEHGFDFVVYQMDVKSVFLYVEIEEEVYVRQPLEFEDLDFPDRVYKVEKHCMDYIKLLEHGMKPCQHICWTMDFKEEKLTRPYSSKEVKNASTPIETQKPLLKDEYGEEVDVHMYRESQVHAKVDGKEIIITESSVMRDLRLADEDGVDCLPNSTILKNLELMRNPKKKNTQVPQSSSSTKHVANEAVHKERGDRLERKIDDIDADEDITLVNAQDDAEMFNVTDLHSEEVFVDNDDVDKEVNDEVQKVVKEVVEDINTTKLIVDDAQVNVVGELNAASITRIISTTAAVTTEEVILAKALAELKASKPKVNGEKGKGIMVEEPVKPKKKEKIRLDEEAALKLQAEFKEEQKLAREKALKEIEANIALIEI</sequence>
<organism evidence="3">
    <name type="scientific">Tanacetum cinerariifolium</name>
    <name type="common">Dalmatian daisy</name>
    <name type="synonym">Chrysanthemum cinerariifolium</name>
    <dbReference type="NCBI Taxonomy" id="118510"/>
    <lineage>
        <taxon>Eukaryota</taxon>
        <taxon>Viridiplantae</taxon>
        <taxon>Streptophyta</taxon>
        <taxon>Embryophyta</taxon>
        <taxon>Tracheophyta</taxon>
        <taxon>Spermatophyta</taxon>
        <taxon>Magnoliopsida</taxon>
        <taxon>eudicotyledons</taxon>
        <taxon>Gunneridae</taxon>
        <taxon>Pentapetalae</taxon>
        <taxon>asterids</taxon>
        <taxon>campanulids</taxon>
        <taxon>Asterales</taxon>
        <taxon>Asteraceae</taxon>
        <taxon>Asteroideae</taxon>
        <taxon>Anthemideae</taxon>
        <taxon>Anthemidinae</taxon>
        <taxon>Tanacetum</taxon>
    </lineage>
</organism>
<dbReference type="PANTHER" id="PTHR11439:SF495">
    <property type="entry name" value="REVERSE TRANSCRIPTASE, RNA-DEPENDENT DNA POLYMERASE-RELATED"/>
    <property type="match status" value="1"/>
</dbReference>
<feature type="non-terminal residue" evidence="3">
    <location>
        <position position="1"/>
    </location>
</feature>
<dbReference type="CDD" id="cd09272">
    <property type="entry name" value="RNase_HI_RT_Ty1"/>
    <property type="match status" value="1"/>
</dbReference>